<protein>
    <submittedName>
        <fullName evidence="1">Uncharacterized protein</fullName>
    </submittedName>
</protein>
<proteinExistence type="predicted"/>
<dbReference type="EMBL" id="BSYO01000011">
    <property type="protein sequence ID" value="GMH11786.1"/>
    <property type="molecule type" value="Genomic_DNA"/>
</dbReference>
<comment type="caution">
    <text evidence="1">The sequence shown here is derived from an EMBL/GenBank/DDBJ whole genome shotgun (WGS) entry which is preliminary data.</text>
</comment>
<evidence type="ECO:0000313" key="1">
    <source>
        <dbReference type="EMBL" id="GMH11786.1"/>
    </source>
</evidence>
<gene>
    <name evidence="1" type="ORF">Nepgr_013627</name>
</gene>
<keyword evidence="2" id="KW-1185">Reference proteome</keyword>
<accession>A0AAD3SK41</accession>
<reference evidence="1" key="1">
    <citation type="submission" date="2023-05" db="EMBL/GenBank/DDBJ databases">
        <title>Nepenthes gracilis genome sequencing.</title>
        <authorList>
            <person name="Fukushima K."/>
        </authorList>
    </citation>
    <scope>NUCLEOTIDE SEQUENCE</scope>
    <source>
        <strain evidence="1">SING2019-196</strain>
    </source>
</reference>
<dbReference type="AlphaFoldDB" id="A0AAD3SK41"/>
<sequence>MELRPGICEREIRRVIDWAAESENFLPGCCERNSRFTIVTRQWSEEYADREVLRGKYKSATVLLLK</sequence>
<dbReference type="Proteomes" id="UP001279734">
    <property type="component" value="Unassembled WGS sequence"/>
</dbReference>
<organism evidence="1 2">
    <name type="scientific">Nepenthes gracilis</name>
    <name type="common">Slender pitcher plant</name>
    <dbReference type="NCBI Taxonomy" id="150966"/>
    <lineage>
        <taxon>Eukaryota</taxon>
        <taxon>Viridiplantae</taxon>
        <taxon>Streptophyta</taxon>
        <taxon>Embryophyta</taxon>
        <taxon>Tracheophyta</taxon>
        <taxon>Spermatophyta</taxon>
        <taxon>Magnoliopsida</taxon>
        <taxon>eudicotyledons</taxon>
        <taxon>Gunneridae</taxon>
        <taxon>Pentapetalae</taxon>
        <taxon>Caryophyllales</taxon>
        <taxon>Nepenthaceae</taxon>
        <taxon>Nepenthes</taxon>
    </lineage>
</organism>
<name>A0AAD3SK41_NEPGR</name>
<evidence type="ECO:0000313" key="2">
    <source>
        <dbReference type="Proteomes" id="UP001279734"/>
    </source>
</evidence>